<dbReference type="InterPro" id="IPR000425">
    <property type="entry name" value="MIP"/>
</dbReference>
<dbReference type="Gene3D" id="1.20.1080.10">
    <property type="entry name" value="Glycerol uptake facilitator protein"/>
    <property type="match status" value="1"/>
</dbReference>
<dbReference type="NCBIfam" id="TIGR00861">
    <property type="entry name" value="MIP"/>
    <property type="match status" value="1"/>
</dbReference>
<feature type="transmembrane region" description="Helical" evidence="7">
    <location>
        <begin position="82"/>
        <end position="101"/>
    </location>
</feature>
<dbReference type="AlphaFoldDB" id="A0A3M0G4W5"/>
<dbReference type="PRINTS" id="PR00783">
    <property type="entry name" value="MINTRINSICP"/>
</dbReference>
<feature type="transmembrane region" description="Helical" evidence="7">
    <location>
        <begin position="39"/>
        <end position="70"/>
    </location>
</feature>
<evidence type="ECO:0000256" key="6">
    <source>
        <dbReference type="RuleBase" id="RU000477"/>
    </source>
</evidence>
<dbReference type="EMBL" id="REFV01000020">
    <property type="protein sequence ID" value="RMB56209.1"/>
    <property type="molecule type" value="Genomic_DNA"/>
</dbReference>
<dbReference type="PANTHER" id="PTHR45724:SF27">
    <property type="entry name" value="AQUAPORIN NIP2-1-RELATED"/>
    <property type="match status" value="1"/>
</dbReference>
<evidence type="ECO:0000256" key="7">
    <source>
        <dbReference type="SAM" id="Phobius"/>
    </source>
</evidence>
<evidence type="ECO:0000256" key="4">
    <source>
        <dbReference type="ARBA" id="ARBA00022989"/>
    </source>
</evidence>
<dbReference type="InterPro" id="IPR023271">
    <property type="entry name" value="Aquaporin-like"/>
</dbReference>
<evidence type="ECO:0000256" key="5">
    <source>
        <dbReference type="ARBA" id="ARBA00023136"/>
    </source>
</evidence>
<dbReference type="Pfam" id="PF00230">
    <property type="entry name" value="MIP"/>
    <property type="match status" value="1"/>
</dbReference>
<comment type="caution">
    <text evidence="8">The sequence shown here is derived from an EMBL/GenBank/DDBJ whole genome shotgun (WGS) entry which is preliminary data.</text>
</comment>
<proteinExistence type="inferred from homology"/>
<keyword evidence="3 6" id="KW-0812">Transmembrane</keyword>
<organism evidence="8 9">
    <name type="scientific">Dokdonia sinensis</name>
    <dbReference type="NCBI Taxonomy" id="2479847"/>
    <lineage>
        <taxon>Bacteria</taxon>
        <taxon>Pseudomonadati</taxon>
        <taxon>Bacteroidota</taxon>
        <taxon>Flavobacteriia</taxon>
        <taxon>Flavobacteriales</taxon>
        <taxon>Flavobacteriaceae</taxon>
        <taxon>Dokdonia</taxon>
    </lineage>
</organism>
<evidence type="ECO:0000313" key="9">
    <source>
        <dbReference type="Proteomes" id="UP000281985"/>
    </source>
</evidence>
<dbReference type="RefSeq" id="WP_121918573.1">
    <property type="nucleotide sequence ID" value="NZ_REFV01000020.1"/>
</dbReference>
<gene>
    <name evidence="8" type="ORF">EAX61_15230</name>
</gene>
<sequence>MKRYIAEVIGTFAMVFCGTGAMTINEITGGAVTHPGVAITWGLIVMAMIYAFGDISGAHFNPAVTVAFAYAKKFSWREVPKYVMAQCIGAIIASSILLFLFPASEELGATLVAEGFEPYRAFVLELLLTFFLMLVIINVSTGAKEIGIIAGIAVGSVVLLEAMFAGPMTRASMNPARSLGPALLSGNLQDLWLYLTAPFIGALLAVVSCKLVKDEQCCDEGC</sequence>
<comment type="similarity">
    <text evidence="6">Belongs to the MIP/aquaporin (TC 1.A.8) family.</text>
</comment>
<keyword evidence="5 7" id="KW-0472">Membrane</keyword>
<dbReference type="GO" id="GO:0016020">
    <property type="term" value="C:membrane"/>
    <property type="evidence" value="ECO:0007669"/>
    <property type="project" value="UniProtKB-SubCell"/>
</dbReference>
<keyword evidence="9" id="KW-1185">Reference proteome</keyword>
<keyword evidence="2 6" id="KW-0813">Transport</keyword>
<evidence type="ECO:0000256" key="3">
    <source>
        <dbReference type="ARBA" id="ARBA00022692"/>
    </source>
</evidence>
<name>A0A3M0G4W5_9FLAO</name>
<reference evidence="8 9" key="1">
    <citation type="submission" date="2018-10" db="EMBL/GenBank/DDBJ databases">
        <title>Dokdonia luteus sp. nov., isolated from sea water.</title>
        <authorList>
            <person name="Zhou L.Y."/>
            <person name="Du Z.J."/>
        </authorList>
    </citation>
    <scope>NUCLEOTIDE SEQUENCE [LARGE SCALE GENOMIC DNA]</scope>
    <source>
        <strain evidence="8 9">SH27</strain>
    </source>
</reference>
<dbReference type="PANTHER" id="PTHR45724">
    <property type="entry name" value="AQUAPORIN NIP2-1"/>
    <property type="match status" value="1"/>
</dbReference>
<keyword evidence="4 7" id="KW-1133">Transmembrane helix</keyword>
<dbReference type="GO" id="GO:0015267">
    <property type="term" value="F:channel activity"/>
    <property type="evidence" value="ECO:0007669"/>
    <property type="project" value="InterPro"/>
</dbReference>
<dbReference type="PROSITE" id="PS00221">
    <property type="entry name" value="MIP"/>
    <property type="match status" value="1"/>
</dbReference>
<evidence type="ECO:0000256" key="1">
    <source>
        <dbReference type="ARBA" id="ARBA00004141"/>
    </source>
</evidence>
<protein>
    <submittedName>
        <fullName evidence="8">MIP family channel protein</fullName>
    </submittedName>
</protein>
<accession>A0A3M0G4W5</accession>
<evidence type="ECO:0000313" key="8">
    <source>
        <dbReference type="EMBL" id="RMB56209.1"/>
    </source>
</evidence>
<dbReference type="Proteomes" id="UP000281985">
    <property type="component" value="Unassembled WGS sequence"/>
</dbReference>
<dbReference type="InterPro" id="IPR022357">
    <property type="entry name" value="MIP_CS"/>
</dbReference>
<feature type="transmembrane region" description="Helical" evidence="7">
    <location>
        <begin position="191"/>
        <end position="212"/>
    </location>
</feature>
<feature type="transmembrane region" description="Helical" evidence="7">
    <location>
        <begin position="121"/>
        <end position="139"/>
    </location>
</feature>
<feature type="transmembrane region" description="Helical" evidence="7">
    <location>
        <begin position="146"/>
        <end position="165"/>
    </location>
</feature>
<dbReference type="InterPro" id="IPR034294">
    <property type="entry name" value="Aquaporin_transptr"/>
</dbReference>
<evidence type="ECO:0000256" key="2">
    <source>
        <dbReference type="ARBA" id="ARBA00022448"/>
    </source>
</evidence>
<comment type="subcellular location">
    <subcellularLocation>
        <location evidence="1">Membrane</location>
        <topology evidence="1">Multi-pass membrane protein</topology>
    </subcellularLocation>
</comment>
<dbReference type="OrthoDB" id="9807293at2"/>
<dbReference type="SUPFAM" id="SSF81338">
    <property type="entry name" value="Aquaporin-like"/>
    <property type="match status" value="1"/>
</dbReference>